<feature type="region of interest" description="Disordered" evidence="1">
    <location>
        <begin position="18"/>
        <end position="71"/>
    </location>
</feature>
<keyword evidence="4" id="KW-1185">Reference proteome</keyword>
<dbReference type="AlphaFoldDB" id="A0A0C4ETF7"/>
<reference evidence="3 4" key="3">
    <citation type="journal article" date="2017" name="G3 (Bethesda)">
        <title>Comparative analysis highlights variable genome content of wheat rusts and divergence of the mating loci.</title>
        <authorList>
            <person name="Cuomo C.A."/>
            <person name="Bakkeren G."/>
            <person name="Khalil H.B."/>
            <person name="Panwar V."/>
            <person name="Joly D."/>
            <person name="Linning R."/>
            <person name="Sakthikumar S."/>
            <person name="Song X."/>
            <person name="Adiconis X."/>
            <person name="Fan L."/>
            <person name="Goldberg J.M."/>
            <person name="Levin J.Z."/>
            <person name="Young S."/>
            <person name="Zeng Q."/>
            <person name="Anikster Y."/>
            <person name="Bruce M."/>
            <person name="Wang M."/>
            <person name="Yin C."/>
            <person name="McCallum B."/>
            <person name="Szabo L.J."/>
            <person name="Hulbert S."/>
            <person name="Chen X."/>
            <person name="Fellers J.P."/>
        </authorList>
    </citation>
    <scope>NUCLEOTIDE SEQUENCE</scope>
    <source>
        <strain evidence="4">Isolate 1-1 / race 1 (BBBD)</strain>
        <strain evidence="3">isolate 1-1 / race 1 (BBBD)</strain>
    </source>
</reference>
<gene>
    <name evidence="2" type="ORF">PTTG_04086</name>
</gene>
<evidence type="ECO:0000313" key="3">
    <source>
        <dbReference type="EnsemblFungi" id="PTTG_04086-t43_1-p1"/>
    </source>
</evidence>
<proteinExistence type="predicted"/>
<evidence type="ECO:0008006" key="5">
    <source>
        <dbReference type="Google" id="ProtNLM"/>
    </source>
</evidence>
<reference evidence="2" key="2">
    <citation type="submission" date="2016-05" db="EMBL/GenBank/DDBJ databases">
        <title>Comparative analysis highlights variable genome content of wheat rusts and divergence of the mating loci.</title>
        <authorList>
            <person name="Cuomo C.A."/>
            <person name="Bakkeren G."/>
            <person name="Szabo L."/>
            <person name="Khalil H."/>
            <person name="Joly D."/>
            <person name="Goldberg J."/>
            <person name="Young S."/>
            <person name="Zeng Q."/>
            <person name="Fellers J."/>
        </authorList>
    </citation>
    <scope>NUCLEOTIDE SEQUENCE [LARGE SCALE GENOMIC DNA]</scope>
    <source>
        <strain evidence="2">1-1 BBBD Race 1</strain>
    </source>
</reference>
<reference evidence="3" key="4">
    <citation type="submission" date="2025-05" db="UniProtKB">
        <authorList>
            <consortium name="EnsemblFungi"/>
        </authorList>
    </citation>
    <scope>IDENTIFICATION</scope>
    <source>
        <strain evidence="3">isolate 1-1 / race 1 (BBBD)</strain>
    </source>
</reference>
<name>A0A0C4ETF7_PUCT1</name>
<evidence type="ECO:0000313" key="2">
    <source>
        <dbReference type="EMBL" id="OAV99858.1"/>
    </source>
</evidence>
<dbReference type="VEuPathDB" id="FungiDB:PTTG_04086"/>
<accession>A0A0C4ETF7</accession>
<reference evidence="2" key="1">
    <citation type="submission" date="2009-11" db="EMBL/GenBank/DDBJ databases">
        <authorList>
            <consortium name="The Broad Institute Genome Sequencing Platform"/>
            <person name="Ward D."/>
            <person name="Feldgarden M."/>
            <person name="Earl A."/>
            <person name="Young S.K."/>
            <person name="Zeng Q."/>
            <person name="Koehrsen M."/>
            <person name="Alvarado L."/>
            <person name="Berlin A."/>
            <person name="Bochicchio J."/>
            <person name="Borenstein D."/>
            <person name="Chapman S.B."/>
            <person name="Chen Z."/>
            <person name="Engels R."/>
            <person name="Freedman E."/>
            <person name="Gellesch M."/>
            <person name="Goldberg J."/>
            <person name="Griggs A."/>
            <person name="Gujja S."/>
            <person name="Heilman E."/>
            <person name="Heiman D."/>
            <person name="Hepburn T."/>
            <person name="Howarth C."/>
            <person name="Jen D."/>
            <person name="Larson L."/>
            <person name="Lewis B."/>
            <person name="Mehta T."/>
            <person name="Park D."/>
            <person name="Pearson M."/>
            <person name="Roberts A."/>
            <person name="Saif S."/>
            <person name="Shea T."/>
            <person name="Shenoy N."/>
            <person name="Sisk P."/>
            <person name="Stolte C."/>
            <person name="Sykes S."/>
            <person name="Thomson T."/>
            <person name="Walk T."/>
            <person name="White J."/>
            <person name="Yandava C."/>
            <person name="Izard J."/>
            <person name="Baranova O.V."/>
            <person name="Blanton J.M."/>
            <person name="Tanner A.C."/>
            <person name="Dewhirst F.E."/>
            <person name="Haas B."/>
            <person name="Nusbaum C."/>
            <person name="Birren B."/>
        </authorList>
    </citation>
    <scope>NUCLEOTIDE SEQUENCE [LARGE SCALE GENOMIC DNA]</scope>
    <source>
        <strain evidence="2">1-1 BBBD Race 1</strain>
    </source>
</reference>
<dbReference type="STRING" id="630390.A0A0C4ETF7"/>
<dbReference type="Proteomes" id="UP000005240">
    <property type="component" value="Unassembled WGS sequence"/>
</dbReference>
<organism evidence="2">
    <name type="scientific">Puccinia triticina (isolate 1-1 / race 1 (BBBD))</name>
    <name type="common">Brown leaf rust fungus</name>
    <dbReference type="NCBI Taxonomy" id="630390"/>
    <lineage>
        <taxon>Eukaryota</taxon>
        <taxon>Fungi</taxon>
        <taxon>Dikarya</taxon>
        <taxon>Basidiomycota</taxon>
        <taxon>Pucciniomycotina</taxon>
        <taxon>Pucciniomycetes</taxon>
        <taxon>Pucciniales</taxon>
        <taxon>Pucciniaceae</taxon>
        <taxon>Puccinia</taxon>
    </lineage>
</organism>
<dbReference type="EMBL" id="ADAS02000001">
    <property type="protein sequence ID" value="OAV99858.1"/>
    <property type="molecule type" value="Genomic_DNA"/>
</dbReference>
<dbReference type="EnsemblFungi" id="PTTG_04086-t43_1">
    <property type="protein sequence ID" value="PTTG_04086-t43_1-p1"/>
    <property type="gene ID" value="PTTG_04086"/>
</dbReference>
<dbReference type="OrthoDB" id="10630133at2759"/>
<evidence type="ECO:0000313" key="4">
    <source>
        <dbReference type="Proteomes" id="UP000005240"/>
    </source>
</evidence>
<sequence length="139" mass="15036">MDDSKAAKLQQQLANITKKANKEEAKHRQAKAKLADALQTQNPPLPPMQVPTTGAEVAAPKAPKVSQPENFNGKRGAAAEMFACQVGIYMTRNKALFPINTTQILFVSSYMTGPVGAWASPFLNHSIGVAVAHWFWCGT</sequence>
<evidence type="ECO:0000256" key="1">
    <source>
        <dbReference type="SAM" id="MobiDB-lite"/>
    </source>
</evidence>
<protein>
    <recommendedName>
        <fullName evidence="5">DUF4939 domain-containing protein</fullName>
    </recommendedName>
</protein>